<evidence type="ECO:0000313" key="1">
    <source>
        <dbReference type="EMBL" id="ANK01747.1"/>
    </source>
</evidence>
<organism evidence="1 2">
    <name type="scientific">Escherichia coli O25b:H4</name>
    <dbReference type="NCBI Taxonomy" id="941280"/>
    <lineage>
        <taxon>Bacteria</taxon>
        <taxon>Pseudomonadati</taxon>
        <taxon>Pseudomonadota</taxon>
        <taxon>Gammaproteobacteria</taxon>
        <taxon>Enterobacterales</taxon>
        <taxon>Enterobacteriaceae</taxon>
        <taxon>Escherichia</taxon>
    </lineage>
</organism>
<dbReference type="EMBL" id="CP015085">
    <property type="protein sequence ID" value="ANK01747.1"/>
    <property type="molecule type" value="Genomic_DNA"/>
</dbReference>
<gene>
    <name evidence="1" type="ORF">WLH_00486</name>
</gene>
<reference evidence="1 2" key="1">
    <citation type="submission" date="2016-03" db="EMBL/GenBank/DDBJ databases">
        <title>Genome Sequence and Comparative Pathogenic Determinants of Uropathogenic Escherichia coli O25b:H4, a Clinical Isolate from Saudi Arabia.</title>
        <authorList>
            <person name="Alyamani E.A.J."/>
            <person name="Khiyami M.A."/>
            <person name="Booq R.Y."/>
            <person name="Bahwerth F.S."/>
            <person name="Vaisvil B."/>
            <person name="Schmitt D.P."/>
            <person name="Kapatral V."/>
        </authorList>
    </citation>
    <scope>NUCLEOTIDE SEQUENCE [LARGE SCALE GENOMIC DNA]</scope>
    <source>
        <strain evidence="1 2">O25b:H4</strain>
    </source>
</reference>
<accession>A0A192C7H7</accession>
<dbReference type="AlphaFoldDB" id="A0A192C7H7"/>
<sequence length="33" mass="3871">MTPRLQPNEFSVTGDPIIYINYAKFMDELLICH</sequence>
<dbReference type="Proteomes" id="UP000183316">
    <property type="component" value="Chromosome"/>
</dbReference>
<protein>
    <submittedName>
        <fullName evidence="1">Uncharacterized protein</fullName>
    </submittedName>
</protein>
<name>A0A192C7H7_ECO25</name>
<proteinExistence type="predicted"/>
<dbReference type="PATRIC" id="fig|941280.3.peg.484"/>
<evidence type="ECO:0000313" key="2">
    <source>
        <dbReference type="Proteomes" id="UP000183316"/>
    </source>
</evidence>